<dbReference type="AlphaFoldDB" id="A0AAE9XL35"/>
<dbReference type="Pfam" id="PF19791">
    <property type="entry name" value="DUF6275"/>
    <property type="match status" value="1"/>
</dbReference>
<dbReference type="RefSeq" id="WP_271736432.1">
    <property type="nucleotide sequence ID" value="NZ_CP116590.1"/>
</dbReference>
<organism evidence="1 2">
    <name type="scientific">Aerococcus urinaeequi</name>
    <dbReference type="NCBI Taxonomy" id="51665"/>
    <lineage>
        <taxon>Bacteria</taxon>
        <taxon>Bacillati</taxon>
        <taxon>Bacillota</taxon>
        <taxon>Bacilli</taxon>
        <taxon>Lactobacillales</taxon>
        <taxon>Aerococcaceae</taxon>
        <taxon>Aerococcus</taxon>
    </lineage>
</organism>
<dbReference type="InterPro" id="IPR046242">
    <property type="entry name" value="DUF6275"/>
</dbReference>
<dbReference type="EMBL" id="CP116590">
    <property type="protein sequence ID" value="WCG38407.1"/>
    <property type="molecule type" value="Genomic_DNA"/>
</dbReference>
<sequence length="88" mass="10032">MGTKEFIEKCQQLVAEYANSHLDVTDGAKKLTADEVYVVWSVKALQNSKALLSTPLPDGMYYEVTYNGDENEIYFDAYKKSENKKIEL</sequence>
<reference evidence="1" key="1">
    <citation type="submission" date="2023-01" db="EMBL/GenBank/DDBJ databases">
        <title>Oxazolidinone resistance genes in florfenicol resistant enterococci from beef cattle and veal calves at slaughter.</title>
        <authorList>
            <person name="Biggel M."/>
        </authorList>
    </citation>
    <scope>NUCLEOTIDE SEQUENCE</scope>
    <source>
        <strain evidence="1">K79-1</strain>
    </source>
</reference>
<proteinExistence type="predicted"/>
<name>A0AAE9XL35_9LACT</name>
<evidence type="ECO:0000313" key="1">
    <source>
        <dbReference type="EMBL" id="WCG38407.1"/>
    </source>
</evidence>
<dbReference type="Proteomes" id="UP001179483">
    <property type="component" value="Chromosome"/>
</dbReference>
<accession>A0AAE9XL35</accession>
<evidence type="ECO:0000313" key="2">
    <source>
        <dbReference type="Proteomes" id="UP001179483"/>
    </source>
</evidence>
<gene>
    <name evidence="1" type="ORF">PML80_03540</name>
</gene>
<protein>
    <submittedName>
        <fullName evidence="1">DUF6275 family protein</fullName>
    </submittedName>
</protein>